<reference evidence="8" key="1">
    <citation type="submission" date="2020-11" db="EMBL/GenBank/DDBJ databases">
        <authorList>
            <person name="Tran Van P."/>
        </authorList>
    </citation>
    <scope>NUCLEOTIDE SEQUENCE</scope>
</reference>
<dbReference type="GO" id="GO:0008270">
    <property type="term" value="F:zinc ion binding"/>
    <property type="evidence" value="ECO:0007669"/>
    <property type="project" value="UniProtKB-KW"/>
</dbReference>
<feature type="domain" description="Matrin-type" evidence="7">
    <location>
        <begin position="12"/>
        <end position="43"/>
    </location>
</feature>
<evidence type="ECO:0000256" key="5">
    <source>
        <dbReference type="ARBA" id="ARBA00023242"/>
    </source>
</evidence>
<evidence type="ECO:0000256" key="3">
    <source>
        <dbReference type="ARBA" id="ARBA00022771"/>
    </source>
</evidence>
<dbReference type="InterPro" id="IPR013085">
    <property type="entry name" value="U1-CZ_Znf_C2H2"/>
</dbReference>
<dbReference type="PROSITE" id="PS50171">
    <property type="entry name" value="ZF_MATRIN"/>
    <property type="match status" value="1"/>
</dbReference>
<feature type="region of interest" description="Disordered" evidence="6">
    <location>
        <begin position="123"/>
        <end position="147"/>
    </location>
</feature>
<dbReference type="InterPro" id="IPR003604">
    <property type="entry name" value="Matrin/U1-like-C_Znf_C2H2"/>
</dbReference>
<dbReference type="Proteomes" id="UP000759131">
    <property type="component" value="Unassembled WGS sequence"/>
</dbReference>
<evidence type="ECO:0000313" key="9">
    <source>
        <dbReference type="Proteomes" id="UP000759131"/>
    </source>
</evidence>
<proteinExistence type="predicted"/>
<sequence length="280" mass="32701">MKADYWKSLPKKYCDFCKCWFADNKASVEFHERGFRHQLNVKRKLQDSVEFHERGFRHQLNVKRKLQDLQRKGSKQVIEENKYNLEMMKIESQALKAFQSDVSQNPDLGKELATNVSLFKKSHKTESTAKPMSSRYGDDDSATGEESTTLVIGRQRALETIAKKMEKKSKWLERKTTEGKTYYRPNGLAGPYNPYGRWKTVANREFDDKMIDLQLPDQQLPQIVAPIVADSDREVKIEFSEKTVDSLKNKFNSSVKKEEKISFKKRKTDSNRSVRQRTDD</sequence>
<dbReference type="Pfam" id="PF06220">
    <property type="entry name" value="zf-U1"/>
    <property type="match status" value="1"/>
</dbReference>
<organism evidence="8">
    <name type="scientific">Medioppia subpectinata</name>
    <dbReference type="NCBI Taxonomy" id="1979941"/>
    <lineage>
        <taxon>Eukaryota</taxon>
        <taxon>Metazoa</taxon>
        <taxon>Ecdysozoa</taxon>
        <taxon>Arthropoda</taxon>
        <taxon>Chelicerata</taxon>
        <taxon>Arachnida</taxon>
        <taxon>Acari</taxon>
        <taxon>Acariformes</taxon>
        <taxon>Sarcoptiformes</taxon>
        <taxon>Oribatida</taxon>
        <taxon>Brachypylina</taxon>
        <taxon>Oppioidea</taxon>
        <taxon>Oppiidae</taxon>
        <taxon>Medioppia</taxon>
    </lineage>
</organism>
<dbReference type="Gene3D" id="3.30.160.60">
    <property type="entry name" value="Classic Zinc Finger"/>
    <property type="match status" value="1"/>
</dbReference>
<dbReference type="GO" id="GO:0071011">
    <property type="term" value="C:precatalytic spliceosome"/>
    <property type="evidence" value="ECO:0007669"/>
    <property type="project" value="TreeGrafter"/>
</dbReference>
<evidence type="ECO:0000313" key="8">
    <source>
        <dbReference type="EMBL" id="CAD7621062.1"/>
    </source>
</evidence>
<evidence type="ECO:0000259" key="7">
    <source>
        <dbReference type="PROSITE" id="PS50171"/>
    </source>
</evidence>
<accession>A0A7R9KF86</accession>
<keyword evidence="2" id="KW-0479">Metal-binding</keyword>
<dbReference type="EMBL" id="OC855034">
    <property type="protein sequence ID" value="CAD7621062.1"/>
    <property type="molecule type" value="Genomic_DNA"/>
</dbReference>
<evidence type="ECO:0000256" key="6">
    <source>
        <dbReference type="SAM" id="MobiDB-lite"/>
    </source>
</evidence>
<dbReference type="PANTHER" id="PTHR13173">
    <property type="entry name" value="WW DOMAIN BINDING PROTEIN 4"/>
    <property type="match status" value="1"/>
</dbReference>
<dbReference type="OrthoDB" id="191651at2759"/>
<evidence type="ECO:0000256" key="2">
    <source>
        <dbReference type="ARBA" id="ARBA00022723"/>
    </source>
</evidence>
<evidence type="ECO:0000256" key="1">
    <source>
        <dbReference type="ARBA" id="ARBA00004123"/>
    </source>
</evidence>
<gene>
    <name evidence="8" type="ORF">OSB1V03_LOCUS1539</name>
</gene>
<comment type="subcellular location">
    <subcellularLocation>
        <location evidence="1">Nucleus</location>
    </subcellularLocation>
</comment>
<keyword evidence="4" id="KW-0862">Zinc</keyword>
<name>A0A7R9KF86_9ACAR</name>
<dbReference type="EMBL" id="CAJPIZ010000459">
    <property type="protein sequence ID" value="CAG2101492.1"/>
    <property type="molecule type" value="Genomic_DNA"/>
</dbReference>
<dbReference type="InterPro" id="IPR000690">
    <property type="entry name" value="Matrin/U1-C_Znf_C2H2"/>
</dbReference>
<dbReference type="AlphaFoldDB" id="A0A7R9KF86"/>
<dbReference type="SMART" id="SM00451">
    <property type="entry name" value="ZnF_U1"/>
    <property type="match status" value="1"/>
</dbReference>
<dbReference type="PANTHER" id="PTHR13173:SF10">
    <property type="entry name" value="WW DOMAIN-BINDING PROTEIN 4"/>
    <property type="match status" value="1"/>
</dbReference>
<keyword evidence="3" id="KW-0863">Zinc-finger</keyword>
<dbReference type="InterPro" id="IPR036236">
    <property type="entry name" value="Znf_C2H2_sf"/>
</dbReference>
<dbReference type="SUPFAM" id="SSF57667">
    <property type="entry name" value="beta-beta-alpha zinc fingers"/>
    <property type="match status" value="1"/>
</dbReference>
<protein>
    <recommendedName>
        <fullName evidence="7">Matrin-type domain-containing protein</fullName>
    </recommendedName>
</protein>
<keyword evidence="9" id="KW-1185">Reference proteome</keyword>
<dbReference type="InterPro" id="IPR040023">
    <property type="entry name" value="WBP4"/>
</dbReference>
<dbReference type="GO" id="GO:0000398">
    <property type="term" value="P:mRNA splicing, via spliceosome"/>
    <property type="evidence" value="ECO:0007669"/>
    <property type="project" value="InterPro"/>
</dbReference>
<feature type="region of interest" description="Disordered" evidence="6">
    <location>
        <begin position="258"/>
        <end position="280"/>
    </location>
</feature>
<dbReference type="GO" id="GO:0003723">
    <property type="term" value="F:RNA binding"/>
    <property type="evidence" value="ECO:0007669"/>
    <property type="project" value="TreeGrafter"/>
</dbReference>
<keyword evidence="5" id="KW-0539">Nucleus</keyword>
<evidence type="ECO:0000256" key="4">
    <source>
        <dbReference type="ARBA" id="ARBA00022833"/>
    </source>
</evidence>